<dbReference type="GeneID" id="41983395"/>
<dbReference type="Proteomes" id="UP000431533">
    <property type="component" value="Unassembled WGS sequence"/>
</dbReference>
<accession>A0A8H8R499</accession>
<evidence type="ECO:0000313" key="2">
    <source>
        <dbReference type="Proteomes" id="UP000431533"/>
    </source>
</evidence>
<gene>
    <name evidence="1" type="ORF">LHYA1_G003197</name>
</gene>
<dbReference type="EMBL" id="QGMH01000048">
    <property type="protein sequence ID" value="TVY27440.1"/>
    <property type="molecule type" value="Genomic_DNA"/>
</dbReference>
<sequence>MNYPSDKELLDAAKKLRPSYQHLGRLKLLSLLKEIHSWTLSEQRSKKCLDKNSFNAKPESEDLPRDEKFNGIVRYAFIDFKKRKRDVLLALSRTQAKVTNGYTSDSMYVARDMRHHVEVLLALKELKPCTLFTPHIPRHLHRHDRSVPEAGNQKVQARAIWLQSSADYSSDADDCKLFLTPNKGRADENRIRKALGYPLDRVVGITVGSTSSLSSFRALDETEMHDMK</sequence>
<name>A0A8H8R499_9HELO</name>
<evidence type="ECO:0000313" key="1">
    <source>
        <dbReference type="EMBL" id="TVY27440.1"/>
    </source>
</evidence>
<keyword evidence="2" id="KW-1185">Reference proteome</keyword>
<dbReference type="RefSeq" id="XP_031006228.1">
    <property type="nucleotide sequence ID" value="XM_031148171.1"/>
</dbReference>
<dbReference type="AlphaFoldDB" id="A0A8H8R499"/>
<comment type="caution">
    <text evidence="1">The sequence shown here is derived from an EMBL/GenBank/DDBJ whole genome shotgun (WGS) entry which is preliminary data.</text>
</comment>
<proteinExistence type="predicted"/>
<dbReference type="OrthoDB" id="3528649at2759"/>
<protein>
    <submittedName>
        <fullName evidence="1">Uncharacterized protein</fullName>
    </submittedName>
</protein>
<reference evidence="1 2" key="1">
    <citation type="submission" date="2018-05" db="EMBL/GenBank/DDBJ databases">
        <title>Genome sequencing and assembly of the regulated plant pathogen Lachnellula willkommii and related sister species for the development of diagnostic species identification markers.</title>
        <authorList>
            <person name="Giroux E."/>
            <person name="Bilodeau G."/>
        </authorList>
    </citation>
    <scope>NUCLEOTIDE SEQUENCE [LARGE SCALE GENOMIC DNA]</scope>
    <source>
        <strain evidence="1 2">CBS 185.66</strain>
    </source>
</reference>
<organism evidence="1 2">
    <name type="scientific">Lachnellula hyalina</name>
    <dbReference type="NCBI Taxonomy" id="1316788"/>
    <lineage>
        <taxon>Eukaryota</taxon>
        <taxon>Fungi</taxon>
        <taxon>Dikarya</taxon>
        <taxon>Ascomycota</taxon>
        <taxon>Pezizomycotina</taxon>
        <taxon>Leotiomycetes</taxon>
        <taxon>Helotiales</taxon>
        <taxon>Lachnaceae</taxon>
        <taxon>Lachnellula</taxon>
    </lineage>
</organism>